<proteinExistence type="predicted"/>
<comment type="caution">
    <text evidence="3">The sequence shown here is derived from an EMBL/GenBank/DDBJ whole genome shotgun (WGS) entry which is preliminary data.</text>
</comment>
<feature type="region of interest" description="Disordered" evidence="2">
    <location>
        <begin position="670"/>
        <end position="699"/>
    </location>
</feature>
<evidence type="ECO:0000313" key="3">
    <source>
        <dbReference type="EMBL" id="KAK5694016.1"/>
    </source>
</evidence>
<dbReference type="PANTHER" id="PTHR40788">
    <property type="entry name" value="CLR5 DOMAIN-CONTAINING PROTEIN-RELATED"/>
    <property type="match status" value="1"/>
</dbReference>
<reference evidence="3" key="1">
    <citation type="submission" date="2023-08" db="EMBL/GenBank/DDBJ databases">
        <title>Black Yeasts Isolated from many extreme environments.</title>
        <authorList>
            <person name="Coleine C."/>
            <person name="Stajich J.E."/>
            <person name="Selbmann L."/>
        </authorList>
    </citation>
    <scope>NUCLEOTIDE SEQUENCE</scope>
    <source>
        <strain evidence="3">CCFEE 5810</strain>
    </source>
</reference>
<evidence type="ECO:0000313" key="4">
    <source>
        <dbReference type="Proteomes" id="UP001310594"/>
    </source>
</evidence>
<dbReference type="AlphaFoldDB" id="A0AAN7ZX14"/>
<evidence type="ECO:0000256" key="2">
    <source>
        <dbReference type="SAM" id="MobiDB-lite"/>
    </source>
</evidence>
<evidence type="ECO:0000256" key="1">
    <source>
        <dbReference type="SAM" id="Coils"/>
    </source>
</evidence>
<dbReference type="EMBL" id="JAVRQU010000016">
    <property type="protein sequence ID" value="KAK5694016.1"/>
    <property type="molecule type" value="Genomic_DNA"/>
</dbReference>
<gene>
    <name evidence="3" type="ORF">LTR97_009634</name>
</gene>
<sequence>MPPSKAPAKLSELLVTDVCLGASNAPTDKAKATKRQTKKFPCDKDCRSCKSHYRSHKLQMTDHGCYDNVYSKEKAGEIIRGYRDETASRLIHVRWCVDNHGDTIAKRWNGYPVSKRATLLREVMPGMSRTNSLQARFAAAREEQKGSSVARTPCWRSSWLLSTINLETLSRDPDRLLTLLHSRSSGTPEQLLILDLESTSAAFQECLVKVNYNCHCVIVCPEAGSIGDMAPFESMQVHRGDTVGFPRAELAFEAGHELSDMLLKLVTRIMSINDGTVTGRATFDSHVATTLSTLNRGHFYSEGVYKSPSTTGLDHLFDMLISGYPKPRRKHMVQAMLDAIRNVSHAERTAQELRNAVEVFRLNQSGVRRGQPLPIAYDRALGLLRSVLERHYIIYKCSLKSHMSQNSAFQDSFSWNTTEVEEELLVVAHPKPEEMPTLRKDPLFWCILQVCRVNSDETLASRTARVRHIEELLQSEVQKKRLDQGLYDQISILTTVNEVINELAGQVPYGSGVGRDSEMVEIEFFLKELDILPNSIQAAQKIRSQLLELLKSLMEAPLPKPTPTREALHRTRNLHSVATSFWDSFLAAYYKTCSDLQHETRAHLEAYRDPEHMALVEAEYADLEAAVSRKEQASQNGTLIKPQKPQPQFAPQTVWGEESAPSVVRALGRHGKSAARSSQAETSEAVAMESGPSSDSTLAEERIPVGPKSLKLFNRMYGPSREALGPVKWDAVATAFTDAGLSMRPTGGSMYSFSHTSKGSIVFHRPHPQPIVNAIHLKGFAKRLEWWFGWNAETFVPG</sequence>
<protein>
    <submittedName>
        <fullName evidence="3">Uncharacterized protein</fullName>
    </submittedName>
</protein>
<keyword evidence="1" id="KW-0175">Coiled coil</keyword>
<organism evidence="3 4">
    <name type="scientific">Elasticomyces elasticus</name>
    <dbReference type="NCBI Taxonomy" id="574655"/>
    <lineage>
        <taxon>Eukaryota</taxon>
        <taxon>Fungi</taxon>
        <taxon>Dikarya</taxon>
        <taxon>Ascomycota</taxon>
        <taxon>Pezizomycotina</taxon>
        <taxon>Dothideomycetes</taxon>
        <taxon>Dothideomycetidae</taxon>
        <taxon>Mycosphaerellales</taxon>
        <taxon>Teratosphaeriaceae</taxon>
        <taxon>Elasticomyces</taxon>
    </lineage>
</organism>
<dbReference type="Proteomes" id="UP001310594">
    <property type="component" value="Unassembled WGS sequence"/>
</dbReference>
<dbReference type="PANTHER" id="PTHR40788:SF1">
    <property type="entry name" value="IPA PROTEIN"/>
    <property type="match status" value="1"/>
</dbReference>
<name>A0AAN7ZX14_9PEZI</name>
<accession>A0AAN7ZX14</accession>
<feature type="coiled-coil region" evidence="1">
    <location>
        <begin position="336"/>
        <end position="363"/>
    </location>
</feature>